<dbReference type="InterPro" id="IPR052179">
    <property type="entry name" value="DD-CPase-like"/>
</dbReference>
<keyword evidence="2" id="KW-1133">Transmembrane helix</keyword>
<accession>A0A1Z4LQY0</accession>
<dbReference type="PANTHER" id="PTHR34385">
    <property type="entry name" value="D-ALANYL-D-ALANINE CARBOXYPEPTIDASE"/>
    <property type="match status" value="1"/>
</dbReference>
<evidence type="ECO:0000259" key="3">
    <source>
        <dbReference type="Pfam" id="PF02557"/>
    </source>
</evidence>
<feature type="domain" description="D-alanyl-D-alanine carboxypeptidase-like core" evidence="3">
    <location>
        <begin position="124"/>
        <end position="254"/>
    </location>
</feature>
<dbReference type="SUPFAM" id="SSF55166">
    <property type="entry name" value="Hedgehog/DD-peptidase"/>
    <property type="match status" value="1"/>
</dbReference>
<dbReference type="GO" id="GO:0006508">
    <property type="term" value="P:proteolysis"/>
    <property type="evidence" value="ECO:0007669"/>
    <property type="project" value="InterPro"/>
</dbReference>
<dbReference type="InterPro" id="IPR003709">
    <property type="entry name" value="VanY-like_core_dom"/>
</dbReference>
<reference evidence="4 5" key="1">
    <citation type="submission" date="2017-06" db="EMBL/GenBank/DDBJ databases">
        <title>Genome sequencing of cyanobaciteial culture collection at National Institute for Environmental Studies (NIES).</title>
        <authorList>
            <person name="Hirose Y."/>
            <person name="Shimura Y."/>
            <person name="Fujisawa T."/>
            <person name="Nakamura Y."/>
            <person name="Kawachi M."/>
        </authorList>
    </citation>
    <scope>NUCLEOTIDE SEQUENCE [LARGE SCALE GENOMIC DNA]</scope>
    <source>
        <strain evidence="4 5">NIES-267</strain>
    </source>
</reference>
<dbReference type="EMBL" id="AP018227">
    <property type="protein sequence ID" value="BAY83650.1"/>
    <property type="molecule type" value="Genomic_DNA"/>
</dbReference>
<dbReference type="InterPro" id="IPR058193">
    <property type="entry name" value="VanY/YodJ_core_dom"/>
</dbReference>
<dbReference type="Proteomes" id="UP000218418">
    <property type="component" value="Chromosome"/>
</dbReference>
<keyword evidence="4" id="KW-0121">Carboxypeptidase</keyword>
<keyword evidence="2" id="KW-0472">Membrane</keyword>
<sequence length="275" mass="30319">MNNEFYEEAQNSTPSEISEDIPQALRDTPDTTAPKLGLRPLFLAIAGVMSFAVLAAISGLIFYVAAPKNIAKEQPSPTNPASPNSQDRDSANKEAENDSLLGHLQYQEAPESEIVAVNAGGKRIRLRKSAGEKFKQMVNDARKAGVRLAAISGFRTVEEQNKLFFNISRQRNQRPAERASVSAPPGHSEHHTGYAVDIGDGAVPATNLSEKFENTKAFKWLEANAAKYGFELSFPKDNPQGVSYEPWHWRFVGDKDSLETFYQGRDLKPIPTPES</sequence>
<dbReference type="AlphaFoldDB" id="A0A1Z4LQY0"/>
<dbReference type="GO" id="GO:0004180">
    <property type="term" value="F:carboxypeptidase activity"/>
    <property type="evidence" value="ECO:0007669"/>
    <property type="project" value="UniProtKB-KW"/>
</dbReference>
<evidence type="ECO:0000256" key="2">
    <source>
        <dbReference type="SAM" id="Phobius"/>
    </source>
</evidence>
<gene>
    <name evidence="4" type="ORF">NIES267_31400</name>
</gene>
<proteinExistence type="predicted"/>
<dbReference type="InterPro" id="IPR009045">
    <property type="entry name" value="Zn_M74/Hedgehog-like"/>
</dbReference>
<keyword evidence="4" id="KW-0645">Protease</keyword>
<keyword evidence="5" id="KW-1185">Reference proteome</keyword>
<protein>
    <submittedName>
        <fullName evidence="4">Peptidase M15B and M15C, D,D-carboxypeptidase VanY/endolysin</fullName>
    </submittedName>
</protein>
<dbReference type="Gene3D" id="3.30.1380.10">
    <property type="match status" value="1"/>
</dbReference>
<dbReference type="PANTHER" id="PTHR34385:SF1">
    <property type="entry name" value="PEPTIDOGLYCAN L-ALANYL-D-GLUTAMATE ENDOPEPTIDASE CWLK"/>
    <property type="match status" value="1"/>
</dbReference>
<dbReference type="CDD" id="cd14852">
    <property type="entry name" value="LD-carboxypeptidase"/>
    <property type="match status" value="1"/>
</dbReference>
<feature type="region of interest" description="Disordered" evidence="1">
    <location>
        <begin position="171"/>
        <end position="193"/>
    </location>
</feature>
<organism evidence="4 5">
    <name type="scientific">Calothrix parasitica NIES-267</name>
    <dbReference type="NCBI Taxonomy" id="1973488"/>
    <lineage>
        <taxon>Bacteria</taxon>
        <taxon>Bacillati</taxon>
        <taxon>Cyanobacteriota</taxon>
        <taxon>Cyanophyceae</taxon>
        <taxon>Nostocales</taxon>
        <taxon>Calotrichaceae</taxon>
        <taxon>Calothrix</taxon>
    </lineage>
</organism>
<evidence type="ECO:0000256" key="1">
    <source>
        <dbReference type="SAM" id="MobiDB-lite"/>
    </source>
</evidence>
<feature type="region of interest" description="Disordered" evidence="1">
    <location>
        <begin position="72"/>
        <end position="94"/>
    </location>
</feature>
<keyword evidence="2" id="KW-0812">Transmembrane</keyword>
<evidence type="ECO:0000313" key="5">
    <source>
        <dbReference type="Proteomes" id="UP000218418"/>
    </source>
</evidence>
<feature type="transmembrane region" description="Helical" evidence="2">
    <location>
        <begin position="41"/>
        <end position="66"/>
    </location>
</feature>
<feature type="compositionally biased region" description="Polar residues" evidence="1">
    <location>
        <begin position="75"/>
        <end position="85"/>
    </location>
</feature>
<name>A0A1Z4LQY0_9CYAN</name>
<dbReference type="OrthoDB" id="9792074at2"/>
<keyword evidence="4" id="KW-0378">Hydrolase</keyword>
<dbReference type="Pfam" id="PF02557">
    <property type="entry name" value="VanY"/>
    <property type="match status" value="1"/>
</dbReference>
<evidence type="ECO:0000313" key="4">
    <source>
        <dbReference type="EMBL" id="BAY83650.1"/>
    </source>
</evidence>